<feature type="compositionally biased region" description="Basic and acidic residues" evidence="1">
    <location>
        <begin position="476"/>
        <end position="488"/>
    </location>
</feature>
<feature type="compositionally biased region" description="Gly residues" evidence="1">
    <location>
        <begin position="1"/>
        <end position="23"/>
    </location>
</feature>
<organism evidence="2 3">
    <name type="scientific">Tilletia walkeri</name>
    <dbReference type="NCBI Taxonomy" id="117179"/>
    <lineage>
        <taxon>Eukaryota</taxon>
        <taxon>Fungi</taxon>
        <taxon>Dikarya</taxon>
        <taxon>Basidiomycota</taxon>
        <taxon>Ustilaginomycotina</taxon>
        <taxon>Exobasidiomycetes</taxon>
        <taxon>Tilletiales</taxon>
        <taxon>Tilletiaceae</taxon>
        <taxon>Tilletia</taxon>
    </lineage>
</organism>
<protein>
    <submittedName>
        <fullName evidence="2">Uncharacterized protein</fullName>
    </submittedName>
</protein>
<feature type="compositionally biased region" description="Basic residues" evidence="1">
    <location>
        <begin position="345"/>
        <end position="360"/>
    </location>
</feature>
<sequence>MTSGSRGNGNGCPAVGGGSGARGGPAAAEEDFDAYVASLVLAEAKGQQAANERGPLKRSYLDPSAASGSGPKATNKRFLANVIRGVDSHNKTVIRQQLQAADEASARRAREEGARASPALAPTDRRDAQGGTRSHTMDPGGLSIKGSGASRPRRPPTELVLPETGSKMDKYFESSYDPALDIDMSRLEDANTGLIGELPRLLLEGPSHTAKSSGSDSVKWSEMLSVVKQRDADKAARKADRAQRRAKKAERTAERERERNGDRARDSKRSGREWDRDKIPVASTSKLTEKANDIDDERRSQRKSRKRCDSSESEDEDYERRKRKERAHSKDGESSSHRSREEKSIHRHSHRSSRRSRSRSRSASPIPRSRRREDDNKGEKHPHDKKASASISSSRDEDRRSRRHTRRRDDSTDSEDEDAERRKRRRRRVDDEEDEDGKSSSHRHHHRHYHEHHHHHRSSRRSRSRSRSPVWSRSPSPDRRSRTGRDSR</sequence>
<keyword evidence="3" id="KW-1185">Reference proteome</keyword>
<feature type="compositionally biased region" description="Basic and acidic residues" evidence="1">
    <location>
        <begin position="328"/>
        <end position="344"/>
    </location>
</feature>
<feature type="compositionally biased region" description="Basic and acidic residues" evidence="1">
    <location>
        <begin position="371"/>
        <end position="387"/>
    </location>
</feature>
<evidence type="ECO:0000313" key="3">
    <source>
        <dbReference type="Proteomes" id="UP000078113"/>
    </source>
</evidence>
<accession>A0A8X7N998</accession>
<dbReference type="Proteomes" id="UP000078113">
    <property type="component" value="Unassembled WGS sequence"/>
</dbReference>
<dbReference type="PANTHER" id="PTHR40132">
    <property type="entry name" value="PRE-MRNA-SPLICING FACTOR 38B"/>
    <property type="match status" value="1"/>
</dbReference>
<feature type="compositionally biased region" description="Basic residues" evidence="1">
    <location>
        <begin position="440"/>
        <end position="466"/>
    </location>
</feature>
<feature type="compositionally biased region" description="Basic and acidic residues" evidence="1">
    <location>
        <begin position="287"/>
        <end position="299"/>
    </location>
</feature>
<feature type="region of interest" description="Disordered" evidence="1">
    <location>
        <begin position="45"/>
        <end position="75"/>
    </location>
</feature>
<proteinExistence type="predicted"/>
<evidence type="ECO:0000256" key="1">
    <source>
        <dbReference type="SAM" id="MobiDB-lite"/>
    </source>
</evidence>
<reference evidence="2" key="2">
    <citation type="journal article" date="2019" name="IMA Fungus">
        <title>Genome sequencing and comparison of five Tilletia species to identify candidate genes for the detection of regulated species infecting wheat.</title>
        <authorList>
            <person name="Nguyen H.D.T."/>
            <person name="Sultana T."/>
            <person name="Kesanakurti P."/>
            <person name="Hambleton S."/>
        </authorList>
    </citation>
    <scope>NUCLEOTIDE SEQUENCE</scope>
    <source>
        <strain evidence="2">DAOMC 236422</strain>
    </source>
</reference>
<dbReference type="PANTHER" id="PTHR40132:SF1">
    <property type="entry name" value="PRE-MRNA-SPLICING FACTOR 38B"/>
    <property type="match status" value="1"/>
</dbReference>
<dbReference type="AlphaFoldDB" id="A0A8X7N998"/>
<feature type="region of interest" description="Disordered" evidence="1">
    <location>
        <begin position="95"/>
        <end position="170"/>
    </location>
</feature>
<evidence type="ECO:0000313" key="2">
    <source>
        <dbReference type="EMBL" id="KAE8269611.1"/>
    </source>
</evidence>
<feature type="compositionally biased region" description="Basic and acidic residues" evidence="1">
    <location>
        <begin position="104"/>
        <end position="114"/>
    </location>
</feature>
<feature type="compositionally biased region" description="Polar residues" evidence="1">
    <location>
        <begin position="209"/>
        <end position="218"/>
    </location>
</feature>
<reference evidence="2" key="1">
    <citation type="submission" date="2016-04" db="EMBL/GenBank/DDBJ databases">
        <authorList>
            <person name="Nguyen H.D."/>
            <person name="Samba Siva P."/>
            <person name="Cullis J."/>
            <person name="Levesque C.A."/>
            <person name="Hambleton S."/>
        </authorList>
    </citation>
    <scope>NUCLEOTIDE SEQUENCE</scope>
    <source>
        <strain evidence="2">DAOMC 236422</strain>
    </source>
</reference>
<feature type="region of interest" description="Disordered" evidence="1">
    <location>
        <begin position="1"/>
        <end position="26"/>
    </location>
</feature>
<comment type="caution">
    <text evidence="2">The sequence shown here is derived from an EMBL/GenBank/DDBJ whole genome shotgun (WGS) entry which is preliminary data.</text>
</comment>
<dbReference type="EMBL" id="LWDG02000086">
    <property type="protein sequence ID" value="KAE8269611.1"/>
    <property type="molecule type" value="Genomic_DNA"/>
</dbReference>
<name>A0A8X7N998_9BASI</name>
<feature type="region of interest" description="Disordered" evidence="1">
    <location>
        <begin position="200"/>
        <end position="488"/>
    </location>
</feature>
<feature type="compositionally biased region" description="Basic and acidic residues" evidence="1">
    <location>
        <begin position="228"/>
        <end position="279"/>
    </location>
</feature>
<gene>
    <name evidence="2" type="ORF">A4X09_0g2729</name>
</gene>